<dbReference type="GO" id="GO:0006366">
    <property type="term" value="P:transcription by RNA polymerase II"/>
    <property type="evidence" value="ECO:0007669"/>
    <property type="project" value="InterPro"/>
</dbReference>
<dbReference type="InterPro" id="IPR009072">
    <property type="entry name" value="Histone-fold"/>
</dbReference>
<evidence type="ECO:0000313" key="7">
    <source>
        <dbReference type="Proteomes" id="UP000530660"/>
    </source>
</evidence>
<evidence type="ECO:0000256" key="1">
    <source>
        <dbReference type="ARBA" id="ARBA00004123"/>
    </source>
</evidence>
<dbReference type="EMBL" id="VWRR01000016">
    <property type="protein sequence ID" value="KAF6000965.1"/>
    <property type="molecule type" value="Genomic_DNA"/>
</dbReference>
<keyword evidence="6" id="KW-0648">Protein biosynthesis</keyword>
<dbReference type="GO" id="GO:0005634">
    <property type="term" value="C:nucleus"/>
    <property type="evidence" value="ECO:0007669"/>
    <property type="project" value="UniProtKB-SubCell"/>
</dbReference>
<keyword evidence="4" id="KW-0539">Nucleus</keyword>
<keyword evidence="3" id="KW-0804">Transcription</keyword>
<comment type="similarity">
    <text evidence="5">Belongs to the SPT3 family.</text>
</comment>
<dbReference type="InterPro" id="IPR003195">
    <property type="entry name" value="TFIID_TAF13"/>
</dbReference>
<keyword evidence="2" id="KW-0805">Transcription regulation</keyword>
<dbReference type="SUPFAM" id="SSF47113">
    <property type="entry name" value="Histone-fold"/>
    <property type="match status" value="1"/>
</dbReference>
<evidence type="ECO:0000256" key="3">
    <source>
        <dbReference type="ARBA" id="ARBA00023163"/>
    </source>
</evidence>
<name>A0A7J7ICZ6_9RHOD</name>
<dbReference type="Proteomes" id="UP000530660">
    <property type="component" value="Unassembled WGS sequence"/>
</dbReference>
<comment type="subcellular location">
    <subcellularLocation>
        <location evidence="1">Nucleus</location>
    </subcellularLocation>
</comment>
<proteinExistence type="inferred from homology"/>
<dbReference type="AlphaFoldDB" id="A0A7J7ICZ6"/>
<evidence type="ECO:0000256" key="4">
    <source>
        <dbReference type="ARBA" id="ARBA00023242"/>
    </source>
</evidence>
<dbReference type="Pfam" id="PF02269">
    <property type="entry name" value="TFIID-18kDa"/>
    <property type="match status" value="1"/>
</dbReference>
<gene>
    <name evidence="6" type="primary">TAF13</name>
    <name evidence="6" type="ORF">F1559_000158</name>
</gene>
<sequence length="189" mass="21780">MERRSRLGPQAQEDMKRMRPFPGECIDAIACPLYFIVEQSSLLFIAADTDTPFRSNGFNVAMMQPIGTESGKGNDLDTFFVDDADGESTKRIFQNEVRQMLYGFGDARQPRRDTSELVEDLLREYLTAVVQRCVEIANIRGRKYPDVSDLRFLLRKDLRKLRRVNYLVAMKEVIDETTRRSGELESLGR</sequence>
<dbReference type="PANTHER" id="PTHR11380">
    <property type="entry name" value="TRANSCRIPTION INITIATION FACTOR TFIID/SUPT3-RELATED"/>
    <property type="match status" value="1"/>
</dbReference>
<dbReference type="Gene3D" id="1.10.20.10">
    <property type="entry name" value="Histone, subunit A"/>
    <property type="match status" value="1"/>
</dbReference>
<dbReference type="GO" id="GO:0046982">
    <property type="term" value="F:protein heterodimerization activity"/>
    <property type="evidence" value="ECO:0007669"/>
    <property type="project" value="InterPro"/>
</dbReference>
<accession>A0A7J7ICZ6</accession>
<protein>
    <submittedName>
        <fullName evidence="6">Transcription initiation factor TFIID subunit 13</fullName>
    </submittedName>
</protein>
<keyword evidence="7" id="KW-1185">Reference proteome</keyword>
<comment type="caution">
    <text evidence="6">The sequence shown here is derived from an EMBL/GenBank/DDBJ whole genome shotgun (WGS) entry which is preliminary data.</text>
</comment>
<evidence type="ECO:0000313" key="6">
    <source>
        <dbReference type="EMBL" id="KAF6000965.1"/>
    </source>
</evidence>
<dbReference type="PANTHER" id="PTHR11380:SF16">
    <property type="entry name" value="TRANSCRIPTION INITIATION PROTEIN SPT3 HOMOLOG"/>
    <property type="match status" value="1"/>
</dbReference>
<evidence type="ECO:0000256" key="2">
    <source>
        <dbReference type="ARBA" id="ARBA00023015"/>
    </source>
</evidence>
<dbReference type="GO" id="GO:0003743">
    <property type="term" value="F:translation initiation factor activity"/>
    <property type="evidence" value="ECO:0007669"/>
    <property type="project" value="UniProtKB-KW"/>
</dbReference>
<organism evidence="6 7">
    <name type="scientific">Cyanidiococcus yangmingshanensis</name>
    <dbReference type="NCBI Taxonomy" id="2690220"/>
    <lineage>
        <taxon>Eukaryota</taxon>
        <taxon>Rhodophyta</taxon>
        <taxon>Bangiophyceae</taxon>
        <taxon>Cyanidiales</taxon>
        <taxon>Cyanidiaceae</taxon>
        <taxon>Cyanidiococcus</taxon>
    </lineage>
</organism>
<dbReference type="OrthoDB" id="10266074at2759"/>
<reference evidence="6 7" key="1">
    <citation type="journal article" date="2020" name="J. Phycol.">
        <title>Comparative genome analysis reveals Cyanidiococcus gen. nov., a new extremophilic red algal genus sister to Cyanidioschyzon (Cyanidioschyzonaceae, Rhodophyta).</title>
        <authorList>
            <person name="Liu S.-L."/>
            <person name="Chiang Y.-R."/>
            <person name="Yoon H.S."/>
            <person name="Fu H.-Y."/>
        </authorList>
    </citation>
    <scope>NUCLEOTIDE SEQUENCE [LARGE SCALE GENOMIC DNA]</scope>
    <source>
        <strain evidence="6 7">THAL066</strain>
    </source>
</reference>
<keyword evidence="6" id="KW-0396">Initiation factor</keyword>
<dbReference type="CDD" id="cd07978">
    <property type="entry name" value="HFD_TAF13"/>
    <property type="match status" value="1"/>
</dbReference>
<evidence type="ECO:0000256" key="5">
    <source>
        <dbReference type="ARBA" id="ARBA00061274"/>
    </source>
</evidence>